<dbReference type="Pfam" id="PF00440">
    <property type="entry name" value="TetR_N"/>
    <property type="match status" value="1"/>
</dbReference>
<evidence type="ECO:0000256" key="5">
    <source>
        <dbReference type="ARBA" id="ARBA00023163"/>
    </source>
</evidence>
<dbReference type="Proteomes" id="UP000238563">
    <property type="component" value="Unassembled WGS sequence"/>
</dbReference>
<dbReference type="InterPro" id="IPR009057">
    <property type="entry name" value="Homeodomain-like_sf"/>
</dbReference>
<evidence type="ECO:0000256" key="3">
    <source>
        <dbReference type="ARBA" id="ARBA00023015"/>
    </source>
</evidence>
<dbReference type="RefSeq" id="WP_105733251.1">
    <property type="nucleotide sequence ID" value="NZ_PVBT01000002.1"/>
</dbReference>
<dbReference type="PANTHER" id="PTHR30055:SF151">
    <property type="entry name" value="TRANSCRIPTIONAL REGULATORY PROTEIN"/>
    <property type="match status" value="1"/>
</dbReference>
<dbReference type="InterPro" id="IPR050109">
    <property type="entry name" value="HTH-type_TetR-like_transc_reg"/>
</dbReference>
<keyword evidence="4 6" id="KW-0238">DNA-binding</keyword>
<dbReference type="GO" id="GO:0046677">
    <property type="term" value="P:response to antibiotic"/>
    <property type="evidence" value="ECO:0007669"/>
    <property type="project" value="InterPro"/>
</dbReference>
<reference evidence="8 9" key="1">
    <citation type="submission" date="2018-02" db="EMBL/GenBank/DDBJ databases">
        <title>The draft genome of Phyllobacterium myrsinacearum DSM5892.</title>
        <authorList>
            <person name="Li L."/>
            <person name="Liu L."/>
            <person name="Zhang X."/>
            <person name="Wang T."/>
        </authorList>
    </citation>
    <scope>NUCLEOTIDE SEQUENCE [LARGE SCALE GENOMIC DNA]</scope>
    <source>
        <strain evidence="8 9">DSM 5892</strain>
    </source>
</reference>
<keyword evidence="3" id="KW-0805">Transcription regulation</keyword>
<feature type="domain" description="HTH tetR-type" evidence="7">
    <location>
        <begin position="10"/>
        <end position="70"/>
    </location>
</feature>
<dbReference type="PRINTS" id="PR00400">
    <property type="entry name" value="TETREPRESSOR"/>
</dbReference>
<dbReference type="SUPFAM" id="SSF46689">
    <property type="entry name" value="Homeodomain-like"/>
    <property type="match status" value="1"/>
</dbReference>
<sequence>MDVKKEMDLRFDREIALKAALRLLNEVGIDKLTMRALGNAINVQAPSLYYYFPSKQALLDAMADAIVQPAMDVIAADSELNTVVLEVGRRFRNALLQYRDGAKVFAGSYAVTPGVLKLSDTLLAAFLKSGFDETAATHSTFNLLYYVLGFVLEEQAFAQRYGDAVSENSQMQVRREFRDLMAKGYPAIDRSLEAILNIDFDKRFDFGLATHLNGFKAMLNEV</sequence>
<proteinExistence type="predicted"/>
<dbReference type="SUPFAM" id="SSF48498">
    <property type="entry name" value="Tetracyclin repressor-like, C-terminal domain"/>
    <property type="match status" value="1"/>
</dbReference>
<dbReference type="InterPro" id="IPR023772">
    <property type="entry name" value="DNA-bd_HTH_TetR-type_CS"/>
</dbReference>
<protein>
    <submittedName>
        <fullName evidence="8">TetR family transcriptional regulator</fullName>
    </submittedName>
</protein>
<dbReference type="InterPro" id="IPR004111">
    <property type="entry name" value="Repressor_TetR_C"/>
</dbReference>
<dbReference type="PROSITE" id="PS50977">
    <property type="entry name" value="HTH_TETR_2"/>
    <property type="match status" value="1"/>
</dbReference>
<dbReference type="GO" id="GO:0000976">
    <property type="term" value="F:transcription cis-regulatory region binding"/>
    <property type="evidence" value="ECO:0007669"/>
    <property type="project" value="TreeGrafter"/>
</dbReference>
<comment type="caution">
    <text evidence="8">The sequence shown here is derived from an EMBL/GenBank/DDBJ whole genome shotgun (WGS) entry which is preliminary data.</text>
</comment>
<gene>
    <name evidence="8" type="ORF">C5750_07450</name>
</gene>
<dbReference type="InterPro" id="IPR003012">
    <property type="entry name" value="Tet_transcr_reg_TetR"/>
</dbReference>
<evidence type="ECO:0000256" key="4">
    <source>
        <dbReference type="ARBA" id="ARBA00023125"/>
    </source>
</evidence>
<dbReference type="Gene3D" id="1.10.357.10">
    <property type="entry name" value="Tetracycline Repressor, domain 2"/>
    <property type="match status" value="1"/>
</dbReference>
<keyword evidence="9" id="KW-1185">Reference proteome</keyword>
<organism evidence="8 9">
    <name type="scientific">Phyllobacterium myrsinacearum</name>
    <dbReference type="NCBI Taxonomy" id="28101"/>
    <lineage>
        <taxon>Bacteria</taxon>
        <taxon>Pseudomonadati</taxon>
        <taxon>Pseudomonadota</taxon>
        <taxon>Alphaproteobacteria</taxon>
        <taxon>Hyphomicrobiales</taxon>
        <taxon>Phyllobacteriaceae</taxon>
        <taxon>Phyllobacterium</taxon>
    </lineage>
</organism>
<evidence type="ECO:0000256" key="1">
    <source>
        <dbReference type="ARBA" id="ARBA00002856"/>
    </source>
</evidence>
<dbReference type="PRINTS" id="PR00455">
    <property type="entry name" value="HTHTETR"/>
</dbReference>
<evidence type="ECO:0000259" key="7">
    <source>
        <dbReference type="PROSITE" id="PS50977"/>
    </source>
</evidence>
<dbReference type="AlphaFoldDB" id="A0A2S9JPB7"/>
<feature type="DNA-binding region" description="H-T-H motif" evidence="6">
    <location>
        <begin position="33"/>
        <end position="52"/>
    </location>
</feature>
<evidence type="ECO:0000256" key="6">
    <source>
        <dbReference type="PROSITE-ProRule" id="PRU00335"/>
    </source>
</evidence>
<dbReference type="EMBL" id="PVBT01000002">
    <property type="protein sequence ID" value="PRD55021.1"/>
    <property type="molecule type" value="Genomic_DNA"/>
</dbReference>
<name>A0A2S9JPB7_9HYPH</name>
<dbReference type="PANTHER" id="PTHR30055">
    <property type="entry name" value="HTH-TYPE TRANSCRIPTIONAL REGULATOR RUTR"/>
    <property type="match status" value="1"/>
</dbReference>
<dbReference type="PROSITE" id="PS01081">
    <property type="entry name" value="HTH_TETR_1"/>
    <property type="match status" value="1"/>
</dbReference>
<evidence type="ECO:0000313" key="9">
    <source>
        <dbReference type="Proteomes" id="UP000238563"/>
    </source>
</evidence>
<evidence type="ECO:0000313" key="8">
    <source>
        <dbReference type="EMBL" id="PRD55021.1"/>
    </source>
</evidence>
<keyword evidence="5" id="KW-0804">Transcription</keyword>
<comment type="function">
    <text evidence="1">TetR is the repressor of the tetracycline resistance element; its N-terminal region forms a helix-turn-helix structure and binds DNA. Binding of tetracycline to TetR reduces the repressor affinity for the tetracycline resistance gene (tetA) promoter operator sites.</text>
</comment>
<dbReference type="Gene3D" id="1.10.10.60">
    <property type="entry name" value="Homeodomain-like"/>
    <property type="match status" value="1"/>
</dbReference>
<dbReference type="InterPro" id="IPR001647">
    <property type="entry name" value="HTH_TetR"/>
</dbReference>
<dbReference type="InterPro" id="IPR036271">
    <property type="entry name" value="Tet_transcr_reg_TetR-rel_C_sf"/>
</dbReference>
<dbReference type="GO" id="GO:0045892">
    <property type="term" value="P:negative regulation of DNA-templated transcription"/>
    <property type="evidence" value="ECO:0007669"/>
    <property type="project" value="InterPro"/>
</dbReference>
<dbReference type="Pfam" id="PF02909">
    <property type="entry name" value="TetR_C_1"/>
    <property type="match status" value="1"/>
</dbReference>
<accession>A0A2S9JPB7</accession>
<evidence type="ECO:0000256" key="2">
    <source>
        <dbReference type="ARBA" id="ARBA00022491"/>
    </source>
</evidence>
<dbReference type="GO" id="GO:0003700">
    <property type="term" value="F:DNA-binding transcription factor activity"/>
    <property type="evidence" value="ECO:0007669"/>
    <property type="project" value="TreeGrafter"/>
</dbReference>
<dbReference type="OrthoDB" id="4541465at2"/>
<keyword evidence="2" id="KW-0678">Repressor</keyword>